<feature type="compositionally biased region" description="Acidic residues" evidence="1">
    <location>
        <begin position="1"/>
        <end position="10"/>
    </location>
</feature>
<feature type="region of interest" description="Disordered" evidence="1">
    <location>
        <begin position="84"/>
        <end position="112"/>
    </location>
</feature>
<evidence type="ECO:0000313" key="3">
    <source>
        <dbReference type="Proteomes" id="UP000467379"/>
    </source>
</evidence>
<accession>A0ABM7KRI4</accession>
<proteinExistence type="predicted"/>
<reference evidence="2 3" key="1">
    <citation type="journal article" date="2019" name="Emerg. Microbes Infect.">
        <title>Comprehensive subspecies identification of 175 nontuberculous mycobacteria species based on 7547 genomic profiles.</title>
        <authorList>
            <person name="Matsumoto Y."/>
            <person name="Kinjo T."/>
            <person name="Motooka D."/>
            <person name="Nabeya D."/>
            <person name="Jung N."/>
            <person name="Uechi K."/>
            <person name="Horii T."/>
            <person name="Iida T."/>
            <person name="Fujita J."/>
            <person name="Nakamura S."/>
        </authorList>
    </citation>
    <scope>NUCLEOTIDE SEQUENCE [LARGE SCALE GENOMIC DNA]</scope>
    <source>
        <strain evidence="2 3">JCM 12687</strain>
    </source>
</reference>
<keyword evidence="3" id="KW-1185">Reference proteome</keyword>
<dbReference type="EMBL" id="AP022606">
    <property type="protein sequence ID" value="BBZ13637.1"/>
    <property type="molecule type" value="Genomic_DNA"/>
</dbReference>
<gene>
    <name evidence="2" type="ORF">MBRA_38320</name>
</gene>
<evidence type="ECO:0000256" key="1">
    <source>
        <dbReference type="SAM" id="MobiDB-lite"/>
    </source>
</evidence>
<protein>
    <submittedName>
        <fullName evidence="2">Uncharacterized protein</fullName>
    </submittedName>
</protein>
<evidence type="ECO:0000313" key="2">
    <source>
        <dbReference type="EMBL" id="BBZ13637.1"/>
    </source>
</evidence>
<feature type="region of interest" description="Disordered" evidence="1">
    <location>
        <begin position="1"/>
        <end position="33"/>
    </location>
</feature>
<dbReference type="Proteomes" id="UP000467379">
    <property type="component" value="Chromosome"/>
</dbReference>
<name>A0ABM7KRI4_9MYCO</name>
<sequence>MREAGDGGDVETDHFQLAGQRRVGKWPTGGKPCGKGDQPDIHLLCLLLELVDTGWLREIGGDDTGLNSVCRSEVTGDRQELFTAPRRQDDINATGGDLGGQRFTDPIAGSGD</sequence>
<organism evidence="2 3">
    <name type="scientific">Mycobacterium branderi</name>
    <dbReference type="NCBI Taxonomy" id="43348"/>
    <lineage>
        <taxon>Bacteria</taxon>
        <taxon>Bacillati</taxon>
        <taxon>Actinomycetota</taxon>
        <taxon>Actinomycetes</taxon>
        <taxon>Mycobacteriales</taxon>
        <taxon>Mycobacteriaceae</taxon>
        <taxon>Mycobacterium</taxon>
    </lineage>
</organism>